<dbReference type="EMBL" id="BAAANT010000077">
    <property type="protein sequence ID" value="GAA1500880.1"/>
    <property type="molecule type" value="Genomic_DNA"/>
</dbReference>
<reference evidence="2 3" key="1">
    <citation type="journal article" date="2019" name="Int. J. Syst. Evol. Microbiol.">
        <title>The Global Catalogue of Microorganisms (GCM) 10K type strain sequencing project: providing services to taxonomists for standard genome sequencing and annotation.</title>
        <authorList>
            <consortium name="The Broad Institute Genomics Platform"/>
            <consortium name="The Broad Institute Genome Sequencing Center for Infectious Disease"/>
            <person name="Wu L."/>
            <person name="Ma J."/>
        </authorList>
    </citation>
    <scope>NUCLEOTIDE SEQUENCE [LARGE SCALE GENOMIC DNA]</scope>
    <source>
        <strain evidence="2 3">JCM 14560</strain>
    </source>
</reference>
<comment type="caution">
    <text evidence="2">The sequence shown here is derived from an EMBL/GenBank/DDBJ whole genome shotgun (WGS) entry which is preliminary data.</text>
</comment>
<feature type="region of interest" description="Disordered" evidence="1">
    <location>
        <begin position="67"/>
        <end position="94"/>
    </location>
</feature>
<sequence length="94" mass="10362">MGTGGDVKVCQQGPITLSPVNRRPEEHDKDVTRFRRPRPTLRSELSTAFAAGLREIREELQRVVGREPNVGMRGPAWRAAPSSPSTPWAPADDS</sequence>
<evidence type="ECO:0000256" key="1">
    <source>
        <dbReference type="SAM" id="MobiDB-lite"/>
    </source>
</evidence>
<gene>
    <name evidence="2" type="ORF">GCM10009760_63130</name>
</gene>
<keyword evidence="3" id="KW-1185">Reference proteome</keyword>
<accession>A0ABN1ZLS7</accession>
<feature type="compositionally biased region" description="Basic and acidic residues" evidence="1">
    <location>
        <begin position="22"/>
        <end position="33"/>
    </location>
</feature>
<evidence type="ECO:0000313" key="3">
    <source>
        <dbReference type="Proteomes" id="UP001422759"/>
    </source>
</evidence>
<feature type="region of interest" description="Disordered" evidence="1">
    <location>
        <begin position="1"/>
        <end position="37"/>
    </location>
</feature>
<dbReference type="Proteomes" id="UP001422759">
    <property type="component" value="Unassembled WGS sequence"/>
</dbReference>
<evidence type="ECO:0000313" key="2">
    <source>
        <dbReference type="EMBL" id="GAA1500880.1"/>
    </source>
</evidence>
<name>A0ABN1ZLS7_9ACTN</name>
<organism evidence="2 3">
    <name type="scientific">Kitasatospora kazusensis</name>
    <dbReference type="NCBI Taxonomy" id="407974"/>
    <lineage>
        <taxon>Bacteria</taxon>
        <taxon>Bacillati</taxon>
        <taxon>Actinomycetota</taxon>
        <taxon>Actinomycetes</taxon>
        <taxon>Kitasatosporales</taxon>
        <taxon>Streptomycetaceae</taxon>
        <taxon>Kitasatospora</taxon>
    </lineage>
</organism>
<feature type="compositionally biased region" description="Low complexity" evidence="1">
    <location>
        <begin position="75"/>
        <end position="94"/>
    </location>
</feature>
<proteinExistence type="predicted"/>
<protein>
    <submittedName>
        <fullName evidence="2">Uncharacterized protein</fullName>
    </submittedName>
</protein>